<evidence type="ECO:0000313" key="2">
    <source>
        <dbReference type="EMBL" id="KAH0961562.1"/>
    </source>
</evidence>
<dbReference type="AlphaFoldDB" id="A0A9P8MUD8"/>
<dbReference type="OrthoDB" id="5375886at2759"/>
<dbReference type="RefSeq" id="XP_044719075.1">
    <property type="nucleotide sequence ID" value="XM_044866111.1"/>
</dbReference>
<reference evidence="2" key="1">
    <citation type="submission" date="2021-09" db="EMBL/GenBank/DDBJ databases">
        <title>A high-quality genome of the endoparasitic fungus Hirsutella rhossiliensis with a comparison of Hirsutella genomes reveals transposable elements contributing to genome size variation.</title>
        <authorList>
            <person name="Lin R."/>
            <person name="Jiao Y."/>
            <person name="Sun X."/>
            <person name="Ling J."/>
            <person name="Xie B."/>
            <person name="Cheng X."/>
        </authorList>
    </citation>
    <scope>NUCLEOTIDE SEQUENCE</scope>
    <source>
        <strain evidence="2">HR02</strain>
    </source>
</reference>
<evidence type="ECO:0000313" key="3">
    <source>
        <dbReference type="Proteomes" id="UP000824596"/>
    </source>
</evidence>
<dbReference type="EMBL" id="JAIZPD010000008">
    <property type="protein sequence ID" value="KAH0961562.1"/>
    <property type="molecule type" value="Genomic_DNA"/>
</dbReference>
<feature type="region of interest" description="Disordered" evidence="1">
    <location>
        <begin position="1"/>
        <end position="69"/>
    </location>
</feature>
<accession>A0A9P8MUD8</accession>
<name>A0A9P8MUD8_9HYPO</name>
<proteinExistence type="predicted"/>
<keyword evidence="3" id="KW-1185">Reference proteome</keyword>
<evidence type="ECO:0000256" key="1">
    <source>
        <dbReference type="SAM" id="MobiDB-lite"/>
    </source>
</evidence>
<feature type="compositionally biased region" description="Basic and acidic residues" evidence="1">
    <location>
        <begin position="57"/>
        <end position="69"/>
    </location>
</feature>
<sequence length="69" mass="7333">MPEGAESPPPERQTGAQLHDPPASGHGTDSAKGKDKIMDKERQGLQSNPKGPMDDSLESKFSKKEGNCA</sequence>
<gene>
    <name evidence="2" type="ORF">HRG_07640</name>
</gene>
<feature type="compositionally biased region" description="Basic and acidic residues" evidence="1">
    <location>
        <begin position="29"/>
        <end position="43"/>
    </location>
</feature>
<organism evidence="2 3">
    <name type="scientific">Hirsutella rhossiliensis</name>
    <dbReference type="NCBI Taxonomy" id="111463"/>
    <lineage>
        <taxon>Eukaryota</taxon>
        <taxon>Fungi</taxon>
        <taxon>Dikarya</taxon>
        <taxon>Ascomycota</taxon>
        <taxon>Pezizomycotina</taxon>
        <taxon>Sordariomycetes</taxon>
        <taxon>Hypocreomycetidae</taxon>
        <taxon>Hypocreales</taxon>
        <taxon>Ophiocordycipitaceae</taxon>
        <taxon>Hirsutella</taxon>
    </lineage>
</organism>
<dbReference type="Proteomes" id="UP000824596">
    <property type="component" value="Unassembled WGS sequence"/>
</dbReference>
<dbReference type="GeneID" id="68356769"/>
<comment type="caution">
    <text evidence="2">The sequence shown here is derived from an EMBL/GenBank/DDBJ whole genome shotgun (WGS) entry which is preliminary data.</text>
</comment>
<protein>
    <submittedName>
        <fullName evidence="2">Uncharacterized protein</fullName>
    </submittedName>
</protein>